<dbReference type="EMBL" id="JAAKZV010000071">
    <property type="protein sequence ID" value="NGN65755.1"/>
    <property type="molecule type" value="Genomic_DNA"/>
</dbReference>
<dbReference type="InterPro" id="IPR023214">
    <property type="entry name" value="HAD_sf"/>
</dbReference>
<evidence type="ECO:0000256" key="2">
    <source>
        <dbReference type="ARBA" id="ARBA00022801"/>
    </source>
</evidence>
<dbReference type="Proteomes" id="UP000481583">
    <property type="component" value="Unassembled WGS sequence"/>
</dbReference>
<dbReference type="GO" id="GO:0016787">
    <property type="term" value="F:hydrolase activity"/>
    <property type="evidence" value="ECO:0007669"/>
    <property type="project" value="UniProtKB-KW"/>
</dbReference>
<dbReference type="Pfam" id="PF00702">
    <property type="entry name" value="Hydrolase"/>
    <property type="match status" value="1"/>
</dbReference>
<dbReference type="SFLD" id="SFLDG01129">
    <property type="entry name" value="C1.5:_HAD__Beta-PGM__Phosphata"/>
    <property type="match status" value="1"/>
</dbReference>
<dbReference type="NCBIfam" id="TIGR01549">
    <property type="entry name" value="HAD-SF-IA-v1"/>
    <property type="match status" value="1"/>
</dbReference>
<comment type="caution">
    <text evidence="4">The sequence shown here is derived from an EMBL/GenBank/DDBJ whole genome shotgun (WGS) entry which is preliminary data.</text>
</comment>
<dbReference type="PANTHER" id="PTHR46470">
    <property type="entry name" value="N-ACYLNEURAMINATE-9-PHOSPHATASE"/>
    <property type="match status" value="1"/>
</dbReference>
<dbReference type="Gene3D" id="1.20.120.1600">
    <property type="match status" value="1"/>
</dbReference>
<evidence type="ECO:0000256" key="1">
    <source>
        <dbReference type="ARBA" id="ARBA00001946"/>
    </source>
</evidence>
<evidence type="ECO:0000256" key="3">
    <source>
        <dbReference type="ARBA" id="ARBA00022842"/>
    </source>
</evidence>
<dbReference type="InterPro" id="IPR006439">
    <property type="entry name" value="HAD-SF_hydro_IA"/>
</dbReference>
<dbReference type="SFLD" id="SFLDS00003">
    <property type="entry name" value="Haloacid_Dehalogenase"/>
    <property type="match status" value="1"/>
</dbReference>
<dbReference type="GO" id="GO:0044281">
    <property type="term" value="P:small molecule metabolic process"/>
    <property type="evidence" value="ECO:0007669"/>
    <property type="project" value="UniProtKB-ARBA"/>
</dbReference>
<reference evidence="4 5" key="1">
    <citation type="submission" date="2020-02" db="EMBL/GenBank/DDBJ databases">
        <title>Whole-genome analyses of novel actinobacteria.</title>
        <authorList>
            <person name="Sahin N."/>
        </authorList>
    </citation>
    <scope>NUCLEOTIDE SEQUENCE [LARGE SCALE GENOMIC DNA]</scope>
    <source>
        <strain evidence="4 5">A7024</strain>
    </source>
</reference>
<dbReference type="AlphaFoldDB" id="A0A6G4U0J4"/>
<gene>
    <name evidence="4" type="ORF">G5C51_17850</name>
</gene>
<evidence type="ECO:0000313" key="4">
    <source>
        <dbReference type="EMBL" id="NGN65755.1"/>
    </source>
</evidence>
<evidence type="ECO:0000313" key="5">
    <source>
        <dbReference type="Proteomes" id="UP000481583"/>
    </source>
</evidence>
<dbReference type="PANTHER" id="PTHR46470:SF4">
    <property type="entry name" value="5-AMINO-6-(5-PHOSPHO-D-RIBITYLAMINO)URACIL PHOSPHATASE YIGB"/>
    <property type="match status" value="1"/>
</dbReference>
<keyword evidence="2 4" id="KW-0378">Hydrolase</keyword>
<keyword evidence="5" id="KW-1185">Reference proteome</keyword>
<dbReference type="InterPro" id="IPR036412">
    <property type="entry name" value="HAD-like_sf"/>
</dbReference>
<organism evidence="4 5">
    <name type="scientific">Streptomyces coryli</name>
    <dbReference type="NCBI Taxonomy" id="1128680"/>
    <lineage>
        <taxon>Bacteria</taxon>
        <taxon>Bacillati</taxon>
        <taxon>Actinomycetota</taxon>
        <taxon>Actinomycetes</taxon>
        <taxon>Kitasatosporales</taxon>
        <taxon>Streptomycetaceae</taxon>
        <taxon>Streptomyces</taxon>
    </lineage>
</organism>
<protein>
    <submittedName>
        <fullName evidence="4">HAD family hydrolase</fullName>
    </submittedName>
</protein>
<dbReference type="InterPro" id="IPR051400">
    <property type="entry name" value="HAD-like_hydrolase"/>
</dbReference>
<dbReference type="SUPFAM" id="SSF56784">
    <property type="entry name" value="HAD-like"/>
    <property type="match status" value="1"/>
</dbReference>
<dbReference type="Gene3D" id="3.40.50.1000">
    <property type="entry name" value="HAD superfamily/HAD-like"/>
    <property type="match status" value="1"/>
</dbReference>
<proteinExistence type="predicted"/>
<sequence>MTISAVLWDVDDTLFDHSGAERQGALEFLAAEGLLARYASPEAAAGHWHAVSEEWVERYLAGELSFRAQRRERARVLADLPGMTDAEADAWFAGYLAAYRRHWRAFPDVRPALDSLRGRYRHGVLSNNATHQQDSKLRAVGLRDRFEVLACSEELGVAKPDAAAFHAACAALGVPPEETAYVGDRWDVDAAGADAAGLMGVWLDREGGAGPRELRRIGGLGELAGVLSGPRPG</sequence>
<keyword evidence="3" id="KW-0460">Magnesium</keyword>
<comment type="cofactor">
    <cofactor evidence="1">
        <name>Mg(2+)</name>
        <dbReference type="ChEBI" id="CHEBI:18420"/>
    </cofactor>
</comment>
<name>A0A6G4U0J4_9ACTN</name>
<dbReference type="RefSeq" id="WP_165238496.1">
    <property type="nucleotide sequence ID" value="NZ_JAAKZV010000071.1"/>
</dbReference>
<accession>A0A6G4U0J4</accession>